<feature type="non-terminal residue" evidence="1">
    <location>
        <position position="96"/>
    </location>
</feature>
<reference evidence="1" key="1">
    <citation type="journal article" date="2014" name="Front. Microbiol.">
        <title>High frequency of phylogenetically diverse reductive dehalogenase-homologous genes in deep subseafloor sedimentary metagenomes.</title>
        <authorList>
            <person name="Kawai M."/>
            <person name="Futagami T."/>
            <person name="Toyoda A."/>
            <person name="Takaki Y."/>
            <person name="Nishi S."/>
            <person name="Hori S."/>
            <person name="Arai W."/>
            <person name="Tsubouchi T."/>
            <person name="Morono Y."/>
            <person name="Uchiyama I."/>
            <person name="Ito T."/>
            <person name="Fujiyama A."/>
            <person name="Inagaki F."/>
            <person name="Takami H."/>
        </authorList>
    </citation>
    <scope>NUCLEOTIDE SEQUENCE</scope>
    <source>
        <strain evidence="1">Expedition CK06-06</strain>
    </source>
</reference>
<name>X1DE74_9ZZZZ</name>
<sequence length="96" mass="11125">MSLDSITLEAMRKELLDKFKEGKIISLIQTKKYKIIIEVKPDKSFTANGIKNKSETFYIHISLDPSLPEIYFTELKNRQKTISSPFLTFLQNQLKG</sequence>
<dbReference type="EMBL" id="BARU01004044">
    <property type="protein sequence ID" value="GAH18487.1"/>
    <property type="molecule type" value="Genomic_DNA"/>
</dbReference>
<evidence type="ECO:0000313" key="1">
    <source>
        <dbReference type="EMBL" id="GAH18487.1"/>
    </source>
</evidence>
<dbReference type="Gene3D" id="2.30.310.10">
    <property type="entry name" value="ibrinogen binding protein from staphylococcus aureus domain"/>
    <property type="match status" value="1"/>
</dbReference>
<proteinExistence type="predicted"/>
<comment type="caution">
    <text evidence="1">The sequence shown here is derived from an EMBL/GenBank/DDBJ whole genome shotgun (WGS) entry which is preliminary data.</text>
</comment>
<dbReference type="AlphaFoldDB" id="X1DE74"/>
<accession>X1DE74</accession>
<organism evidence="1">
    <name type="scientific">marine sediment metagenome</name>
    <dbReference type="NCBI Taxonomy" id="412755"/>
    <lineage>
        <taxon>unclassified sequences</taxon>
        <taxon>metagenomes</taxon>
        <taxon>ecological metagenomes</taxon>
    </lineage>
</organism>
<gene>
    <name evidence="1" type="ORF">S03H2_08346</name>
</gene>
<protein>
    <submittedName>
        <fullName evidence="1">Uncharacterized protein</fullName>
    </submittedName>
</protein>